<dbReference type="GO" id="GO:0005886">
    <property type="term" value="C:plasma membrane"/>
    <property type="evidence" value="ECO:0007669"/>
    <property type="project" value="UniProtKB-SubCell"/>
</dbReference>
<feature type="transmembrane region" description="Helical" evidence="7">
    <location>
        <begin position="284"/>
        <end position="308"/>
    </location>
</feature>
<evidence type="ECO:0000256" key="1">
    <source>
        <dbReference type="ARBA" id="ARBA00004651"/>
    </source>
</evidence>
<evidence type="ECO:0000259" key="8">
    <source>
        <dbReference type="PROSITE" id="PS50928"/>
    </source>
</evidence>
<dbReference type="AlphaFoldDB" id="A0A8B2NUX0"/>
<sequence length="317" mass="33890">MSEMAPRSAARRSPLGLWSVLRDNDVLHDLLRSPVALLSLVVVIAFAVAAAFPDLVAPHNVNDLSTLDFSDAFRPPAWLEGGSWSLPLGGDDQGRDILSAIIYGLRISLFVSVAAVALSLVIGVGLGLVAGFRGGIVDAVIMRIADIQLTFPAMLVAVLIDGVIRAALGQAAHNRFAIWVMIVAIALAGWVQYARTIRAATMVEARQDYVAAARIIGQSSSFILFRHILPNVMTPVFVLATIQLAVAIILEATLSFVGLGLPPTQPSLGTLIRVGNAYLLSGEWWLAIFPGLALLILVLAVNLLGDWLRDALNPRLR</sequence>
<keyword evidence="4 7" id="KW-0812">Transmembrane</keyword>
<dbReference type="PANTHER" id="PTHR43386:SF26">
    <property type="entry name" value="ABC TRANSPORTER PERMEASE PROTEIN"/>
    <property type="match status" value="1"/>
</dbReference>
<proteinExistence type="inferred from homology"/>
<feature type="transmembrane region" description="Helical" evidence="7">
    <location>
        <begin position="35"/>
        <end position="52"/>
    </location>
</feature>
<comment type="subcellular location">
    <subcellularLocation>
        <location evidence="1 7">Cell membrane</location>
        <topology evidence="1 7">Multi-pass membrane protein</topology>
    </subcellularLocation>
</comment>
<evidence type="ECO:0000256" key="2">
    <source>
        <dbReference type="ARBA" id="ARBA00022448"/>
    </source>
</evidence>
<dbReference type="Pfam" id="PF12911">
    <property type="entry name" value="OppC_N"/>
    <property type="match status" value="1"/>
</dbReference>
<evidence type="ECO:0000256" key="6">
    <source>
        <dbReference type="ARBA" id="ARBA00023136"/>
    </source>
</evidence>
<keyword evidence="5 7" id="KW-1133">Transmembrane helix</keyword>
<keyword evidence="3" id="KW-1003">Cell membrane</keyword>
<dbReference type="SUPFAM" id="SSF161098">
    <property type="entry name" value="MetI-like"/>
    <property type="match status" value="1"/>
</dbReference>
<evidence type="ECO:0000256" key="7">
    <source>
        <dbReference type="RuleBase" id="RU363032"/>
    </source>
</evidence>
<dbReference type="InterPro" id="IPR000515">
    <property type="entry name" value="MetI-like"/>
</dbReference>
<reference evidence="9 10" key="1">
    <citation type="submission" date="2018-05" db="EMBL/GenBank/DDBJ databases">
        <title>Acuticoccus sediminis sp. nov., isolated from deep-sea sediment of Indian Ocean.</title>
        <authorList>
            <person name="Liu X."/>
            <person name="Lai Q."/>
            <person name="Du Y."/>
            <person name="Sun F."/>
            <person name="Zhang X."/>
            <person name="Wang S."/>
            <person name="Shao Z."/>
        </authorList>
    </citation>
    <scope>NUCLEOTIDE SEQUENCE [LARGE SCALE GENOMIC DNA]</scope>
    <source>
        <strain evidence="9 10">PTG4-2</strain>
    </source>
</reference>
<dbReference type="EMBL" id="QHHQ01000004">
    <property type="protein sequence ID" value="RAI00100.1"/>
    <property type="molecule type" value="Genomic_DNA"/>
</dbReference>
<dbReference type="InterPro" id="IPR025966">
    <property type="entry name" value="OppC_N"/>
</dbReference>
<dbReference type="RefSeq" id="WP_111348685.1">
    <property type="nucleotide sequence ID" value="NZ_QHHQ01000004.1"/>
</dbReference>
<dbReference type="InterPro" id="IPR035906">
    <property type="entry name" value="MetI-like_sf"/>
</dbReference>
<feature type="transmembrane region" description="Helical" evidence="7">
    <location>
        <begin position="107"/>
        <end position="132"/>
    </location>
</feature>
<dbReference type="GO" id="GO:0055085">
    <property type="term" value="P:transmembrane transport"/>
    <property type="evidence" value="ECO:0007669"/>
    <property type="project" value="InterPro"/>
</dbReference>
<keyword evidence="10" id="KW-1185">Reference proteome</keyword>
<dbReference type="Pfam" id="PF00528">
    <property type="entry name" value="BPD_transp_1"/>
    <property type="match status" value="1"/>
</dbReference>
<feature type="transmembrane region" description="Helical" evidence="7">
    <location>
        <begin position="236"/>
        <end position="261"/>
    </location>
</feature>
<evidence type="ECO:0000256" key="5">
    <source>
        <dbReference type="ARBA" id="ARBA00022989"/>
    </source>
</evidence>
<dbReference type="CDD" id="cd06261">
    <property type="entry name" value="TM_PBP2"/>
    <property type="match status" value="1"/>
</dbReference>
<dbReference type="PROSITE" id="PS50928">
    <property type="entry name" value="ABC_TM1"/>
    <property type="match status" value="1"/>
</dbReference>
<comment type="similarity">
    <text evidence="7">Belongs to the binding-protein-dependent transport system permease family.</text>
</comment>
<evidence type="ECO:0000313" key="9">
    <source>
        <dbReference type="EMBL" id="RAI00100.1"/>
    </source>
</evidence>
<accession>A0A8B2NUX0</accession>
<dbReference type="Proteomes" id="UP000249590">
    <property type="component" value="Unassembled WGS sequence"/>
</dbReference>
<comment type="caution">
    <text evidence="9">The sequence shown here is derived from an EMBL/GenBank/DDBJ whole genome shotgun (WGS) entry which is preliminary data.</text>
</comment>
<dbReference type="PANTHER" id="PTHR43386">
    <property type="entry name" value="OLIGOPEPTIDE TRANSPORT SYSTEM PERMEASE PROTEIN APPC"/>
    <property type="match status" value="1"/>
</dbReference>
<dbReference type="InterPro" id="IPR050366">
    <property type="entry name" value="BP-dependent_transpt_permease"/>
</dbReference>
<evidence type="ECO:0000256" key="4">
    <source>
        <dbReference type="ARBA" id="ARBA00022692"/>
    </source>
</evidence>
<keyword evidence="2 7" id="KW-0813">Transport</keyword>
<evidence type="ECO:0000313" key="10">
    <source>
        <dbReference type="Proteomes" id="UP000249590"/>
    </source>
</evidence>
<keyword evidence="6 7" id="KW-0472">Membrane</keyword>
<organism evidence="9 10">
    <name type="scientific">Acuticoccus sediminis</name>
    <dbReference type="NCBI Taxonomy" id="2184697"/>
    <lineage>
        <taxon>Bacteria</taxon>
        <taxon>Pseudomonadati</taxon>
        <taxon>Pseudomonadota</taxon>
        <taxon>Alphaproteobacteria</taxon>
        <taxon>Hyphomicrobiales</taxon>
        <taxon>Amorphaceae</taxon>
        <taxon>Acuticoccus</taxon>
    </lineage>
</organism>
<dbReference type="OrthoDB" id="9766870at2"/>
<evidence type="ECO:0000256" key="3">
    <source>
        <dbReference type="ARBA" id="ARBA00022475"/>
    </source>
</evidence>
<gene>
    <name evidence="9" type="ORF">DLJ53_20500</name>
</gene>
<feature type="transmembrane region" description="Helical" evidence="7">
    <location>
        <begin position="144"/>
        <end position="164"/>
    </location>
</feature>
<name>A0A8B2NUX0_9HYPH</name>
<protein>
    <submittedName>
        <fullName evidence="9">ABC transporter permease</fullName>
    </submittedName>
</protein>
<feature type="transmembrane region" description="Helical" evidence="7">
    <location>
        <begin position="176"/>
        <end position="193"/>
    </location>
</feature>
<feature type="domain" description="ABC transmembrane type-1" evidence="8">
    <location>
        <begin position="105"/>
        <end position="305"/>
    </location>
</feature>
<dbReference type="Gene3D" id="1.10.3720.10">
    <property type="entry name" value="MetI-like"/>
    <property type="match status" value="1"/>
</dbReference>